<dbReference type="EMBL" id="CP044548">
    <property type="protein sequence ID" value="QFQ29730.1"/>
    <property type="molecule type" value="Genomic_DNA"/>
</dbReference>
<dbReference type="KEGG" id="jme:EEW87_004350"/>
<evidence type="ECO:0000313" key="1">
    <source>
        <dbReference type="EMBL" id="QFQ29730.1"/>
    </source>
</evidence>
<accession>A0A5P8FKY2</accession>
<protein>
    <recommendedName>
        <fullName evidence="3">MerR family transcriptional regulator</fullName>
    </recommendedName>
</protein>
<dbReference type="Proteomes" id="UP000271708">
    <property type="component" value="Chromosome"/>
</dbReference>
<proteinExistence type="predicted"/>
<dbReference type="AlphaFoldDB" id="A0A5P8FKY2"/>
<organism evidence="1 2">
    <name type="scientific">Janibacter melonis</name>
    <dbReference type="NCBI Taxonomy" id="262209"/>
    <lineage>
        <taxon>Bacteria</taxon>
        <taxon>Bacillati</taxon>
        <taxon>Actinomycetota</taxon>
        <taxon>Actinomycetes</taxon>
        <taxon>Micrococcales</taxon>
        <taxon>Intrasporangiaceae</taxon>
        <taxon>Janibacter</taxon>
    </lineage>
</organism>
<sequence length="61" mass="7071">MTHLFAFHEAARRLSVTAEVLHQWAELGLLHVTEDGLVLDSDVERIVRERELARLRHPSSR</sequence>
<dbReference type="RefSeq" id="WP_123091045.1">
    <property type="nucleotide sequence ID" value="NZ_CP044548.2"/>
</dbReference>
<dbReference type="GeneID" id="59160380"/>
<gene>
    <name evidence="1" type="ORF">EEW87_004350</name>
</gene>
<evidence type="ECO:0008006" key="3">
    <source>
        <dbReference type="Google" id="ProtNLM"/>
    </source>
</evidence>
<reference evidence="1 2" key="1">
    <citation type="submission" date="2019-09" db="EMBL/GenBank/DDBJ databases">
        <title>Complete Genome Sequence of Janibacter melonis M714 with both human health impact and industrial applications.</title>
        <authorList>
            <person name="Jin M."/>
            <person name="Zhao Q.R."/>
        </authorList>
    </citation>
    <scope>NUCLEOTIDE SEQUENCE [LARGE SCALE GENOMIC DNA]</scope>
    <source>
        <strain evidence="1 2">M714</strain>
    </source>
</reference>
<evidence type="ECO:0000313" key="2">
    <source>
        <dbReference type="Proteomes" id="UP000271708"/>
    </source>
</evidence>
<name>A0A5P8FKY2_9MICO</name>